<feature type="binding site" evidence="11">
    <location>
        <position position="308"/>
    </location>
    <ligand>
        <name>L-glutamine</name>
        <dbReference type="ChEBI" id="CHEBI:58359"/>
    </ligand>
</feature>
<keyword evidence="4 11" id="KW-0436">Ligase</keyword>
<feature type="binding site" evidence="11">
    <location>
        <position position="241"/>
    </location>
    <ligand>
        <name>L-glutamine</name>
        <dbReference type="ChEBI" id="CHEBI:58359"/>
    </ligand>
</feature>
<dbReference type="GO" id="GO:0004359">
    <property type="term" value="F:glutaminase activity"/>
    <property type="evidence" value="ECO:0007669"/>
    <property type="project" value="RHEA"/>
</dbReference>
<dbReference type="InterPro" id="IPR050472">
    <property type="entry name" value="Anth_synth/Amidotransfase"/>
</dbReference>
<keyword evidence="7 11" id="KW-0315">Glutamine amidotransferase</keyword>
<comment type="similarity">
    <text evidence="3 11">Belongs to the CarA family.</text>
</comment>
<evidence type="ECO:0000256" key="5">
    <source>
        <dbReference type="ARBA" id="ARBA00022741"/>
    </source>
</evidence>
<dbReference type="KEGG" id="pabo:BCY86_05375"/>
<accession>A0A1L6MXE1</accession>
<dbReference type="CDD" id="cd01744">
    <property type="entry name" value="GATase1_CPSase"/>
    <property type="match status" value="1"/>
</dbReference>
<feature type="binding site" evidence="11">
    <location>
        <position position="239"/>
    </location>
    <ligand>
        <name>L-glutamine</name>
        <dbReference type="ChEBI" id="CHEBI:58359"/>
    </ligand>
</feature>
<gene>
    <name evidence="11" type="primary">carA</name>
    <name evidence="13" type="ORF">BCY86_05375</name>
</gene>
<proteinExistence type="inferred from homology"/>
<feature type="active site" evidence="11">
    <location>
        <position position="350"/>
    </location>
</feature>
<dbReference type="OrthoDB" id="9804328at2"/>
<comment type="function">
    <text evidence="11">Small subunit of the glutamine-dependent carbamoyl phosphate synthetase (CPSase). CPSase catalyzes the formation of carbamoyl phosphate from the ammonia moiety of glutamine, carbonate, and phosphate donated by ATP, constituting the first step of 2 biosynthetic pathways, one leading to arginine and/or urea and the other to pyrimidine nucleotides. The small subunit (glutamine amidotransferase) binds and cleaves glutamine to supply the large subunit with the substrate ammonia.</text>
</comment>
<dbReference type="Gene3D" id="3.50.30.20">
    <property type="entry name" value="Carbamoyl-phosphate synthase small subunit, N-terminal domain"/>
    <property type="match status" value="1"/>
</dbReference>
<dbReference type="STRING" id="1882918.BCY86_05375"/>
<dbReference type="RefSeq" id="WP_075276837.1">
    <property type="nucleotide sequence ID" value="NZ_CP016908.1"/>
</dbReference>
<comment type="subunit">
    <text evidence="11">Composed of two chains; the small (or glutamine) chain promotes the hydrolysis of glutamine to ammonia, which is used by the large (or ammonia) chain to synthesize carbamoyl phosphate. Tetramer of heterodimers (alpha,beta)4.</text>
</comment>
<name>A0A1L6MXE1_9BACT</name>
<evidence type="ECO:0000259" key="12">
    <source>
        <dbReference type="SMART" id="SM01097"/>
    </source>
</evidence>
<dbReference type="SUPFAM" id="SSF52317">
    <property type="entry name" value="Class I glutamine amidotransferase-like"/>
    <property type="match status" value="1"/>
</dbReference>
<dbReference type="NCBIfam" id="NF009475">
    <property type="entry name" value="PRK12838.1"/>
    <property type="match status" value="1"/>
</dbReference>
<feature type="binding site" evidence="11">
    <location>
        <position position="267"/>
    </location>
    <ligand>
        <name>L-glutamine</name>
        <dbReference type="ChEBI" id="CHEBI:58359"/>
    </ligand>
</feature>
<dbReference type="EC" id="6.3.5.5" evidence="11"/>
<comment type="pathway">
    <text evidence="1 11">Pyrimidine metabolism; UMP biosynthesis via de novo pathway; (S)-dihydroorotate from bicarbonate: step 1/3.</text>
</comment>
<evidence type="ECO:0000256" key="4">
    <source>
        <dbReference type="ARBA" id="ARBA00022598"/>
    </source>
</evidence>
<dbReference type="UniPathway" id="UPA00068">
    <property type="reaction ID" value="UER00171"/>
</dbReference>
<dbReference type="PANTHER" id="PTHR43418:SF7">
    <property type="entry name" value="CARBAMOYL-PHOSPHATE SYNTHASE SMALL CHAIN"/>
    <property type="match status" value="1"/>
</dbReference>
<reference evidence="13 14" key="1">
    <citation type="submission" date="2016-08" db="EMBL/GenBank/DDBJ databases">
        <title>Identification and validation of antigenic proteins from Pajaroellobacter abortibovis using de-novo genome sequence assembly and reverse vaccinology.</title>
        <authorList>
            <person name="Welly B.T."/>
            <person name="Miller M.R."/>
            <person name="Stott J.L."/>
            <person name="Blanchard M.T."/>
            <person name="Islas-Trejo A.D."/>
            <person name="O'Rourke S.M."/>
            <person name="Young A.E."/>
            <person name="Medrano J.F."/>
            <person name="Van Eenennaam A.L."/>
        </authorList>
    </citation>
    <scope>NUCLEOTIDE SEQUENCE [LARGE SCALE GENOMIC DNA]</scope>
    <source>
        <strain evidence="13 14">BTF92-0548A/99-0131</strain>
    </source>
</reference>
<dbReference type="Pfam" id="PF00117">
    <property type="entry name" value="GATase"/>
    <property type="match status" value="1"/>
</dbReference>
<feature type="binding site" evidence="11">
    <location>
        <position position="270"/>
    </location>
    <ligand>
        <name>L-glutamine</name>
        <dbReference type="ChEBI" id="CHEBI:58359"/>
    </ligand>
</feature>
<organism evidence="13 14">
    <name type="scientific">Pajaroellobacter abortibovis</name>
    <dbReference type="NCBI Taxonomy" id="1882918"/>
    <lineage>
        <taxon>Bacteria</taxon>
        <taxon>Pseudomonadati</taxon>
        <taxon>Myxococcota</taxon>
        <taxon>Polyangia</taxon>
        <taxon>Polyangiales</taxon>
        <taxon>Polyangiaceae</taxon>
    </lineage>
</organism>
<keyword evidence="5 11" id="KW-0547">Nucleotide-binding</keyword>
<sequence length="376" mass="41089">MSDPTKSERAWLVLADGTTFEGRPFGAREATAGEAVFTTALTGYQEIISDPSYCDQIVVMTTPHIGNVGMNRQDHESTSAKPSLAGLVVRDRSTLFSNWRAEHSLDQYLCDHGIAGITEVDTRKLTRHLRDHGTQNGAFGCQPPEQLLEIARKAPNPEGLNLVHKVTCSAPYAWTEGNGLWALPFCKNDLHVVVLDLGVKRNLLRSLVDMGCRVTVVPAFTSGEEILSFAPDGILLSNGPGDPAVLEKPTETIRFLLGKKPIFGVCLGHQLLTQALKGKTYKLKFGHRGCNQPVRDKATGRIEITSQNHGFCVDLQSLPSDVISTHIHLNDGTSEGLAVPSLKTFSVQYHPEASAGPHDSLYLFHRFSDLMTSVRP</sequence>
<evidence type="ECO:0000256" key="8">
    <source>
        <dbReference type="ARBA" id="ARBA00022975"/>
    </source>
</evidence>
<feature type="region of interest" description="CPSase" evidence="11">
    <location>
        <begin position="1"/>
        <end position="190"/>
    </location>
</feature>
<dbReference type="GO" id="GO:0006526">
    <property type="term" value="P:L-arginine biosynthetic process"/>
    <property type="evidence" value="ECO:0007669"/>
    <property type="project" value="UniProtKB-UniRule"/>
</dbReference>
<protein>
    <recommendedName>
        <fullName evidence="11">Carbamoyl phosphate synthase small chain</fullName>
        <ecNumber evidence="11">6.3.5.5</ecNumber>
    </recommendedName>
    <alternativeName>
        <fullName evidence="11">Carbamoyl phosphate synthetase glutamine chain</fullName>
    </alternativeName>
</protein>
<dbReference type="InterPro" id="IPR002474">
    <property type="entry name" value="CarbamoylP_synth_ssu_N"/>
</dbReference>
<dbReference type="InterPro" id="IPR006274">
    <property type="entry name" value="CarbamoylP_synth_ssu"/>
</dbReference>
<evidence type="ECO:0000256" key="10">
    <source>
        <dbReference type="ARBA" id="ARBA00049285"/>
    </source>
</evidence>
<feature type="domain" description="Carbamoyl-phosphate synthase small subunit N-terminal" evidence="12">
    <location>
        <begin position="8"/>
        <end position="140"/>
    </location>
</feature>
<dbReference type="PRINTS" id="PR00097">
    <property type="entry name" value="ANTSNTHASEII"/>
</dbReference>
<feature type="active site" evidence="11">
    <location>
        <position position="352"/>
    </location>
</feature>
<evidence type="ECO:0000256" key="2">
    <source>
        <dbReference type="ARBA" id="ARBA00005077"/>
    </source>
</evidence>
<dbReference type="InterPro" id="IPR035686">
    <property type="entry name" value="CPSase_GATase1"/>
</dbReference>
<dbReference type="InterPro" id="IPR036480">
    <property type="entry name" value="CarbP_synth_ssu_N_sf"/>
</dbReference>
<dbReference type="NCBIfam" id="TIGR01368">
    <property type="entry name" value="CPSaseIIsmall"/>
    <property type="match status" value="1"/>
</dbReference>
<dbReference type="Proteomes" id="UP000185544">
    <property type="component" value="Chromosome"/>
</dbReference>
<dbReference type="Gene3D" id="3.40.50.880">
    <property type="match status" value="1"/>
</dbReference>
<dbReference type="AlphaFoldDB" id="A0A1L6MXE1"/>
<dbReference type="InterPro" id="IPR029062">
    <property type="entry name" value="Class_I_gatase-like"/>
</dbReference>
<evidence type="ECO:0000256" key="1">
    <source>
        <dbReference type="ARBA" id="ARBA00004812"/>
    </source>
</evidence>
<feature type="binding site" evidence="11">
    <location>
        <position position="52"/>
    </location>
    <ligand>
        <name>L-glutamine</name>
        <dbReference type="ChEBI" id="CHEBI:58359"/>
    </ligand>
</feature>
<keyword evidence="6 11" id="KW-0067">ATP-binding</keyword>
<keyword evidence="8 11" id="KW-0665">Pyrimidine biosynthesis</keyword>
<dbReference type="GO" id="GO:0005524">
    <property type="term" value="F:ATP binding"/>
    <property type="evidence" value="ECO:0007669"/>
    <property type="project" value="UniProtKB-UniRule"/>
</dbReference>
<dbReference type="GO" id="GO:0004088">
    <property type="term" value="F:carbamoyl-phosphate synthase (glutamine-hydrolyzing) activity"/>
    <property type="evidence" value="ECO:0007669"/>
    <property type="project" value="UniProtKB-UniRule"/>
</dbReference>
<comment type="catalytic activity">
    <reaction evidence="9 11">
        <text>hydrogencarbonate + L-glutamine + 2 ATP + H2O = carbamoyl phosphate + L-glutamate + 2 ADP + phosphate + 2 H(+)</text>
        <dbReference type="Rhea" id="RHEA:18633"/>
        <dbReference type="ChEBI" id="CHEBI:15377"/>
        <dbReference type="ChEBI" id="CHEBI:15378"/>
        <dbReference type="ChEBI" id="CHEBI:17544"/>
        <dbReference type="ChEBI" id="CHEBI:29985"/>
        <dbReference type="ChEBI" id="CHEBI:30616"/>
        <dbReference type="ChEBI" id="CHEBI:43474"/>
        <dbReference type="ChEBI" id="CHEBI:58228"/>
        <dbReference type="ChEBI" id="CHEBI:58359"/>
        <dbReference type="ChEBI" id="CHEBI:456216"/>
        <dbReference type="EC" id="6.3.5.5"/>
    </reaction>
</comment>
<evidence type="ECO:0000256" key="11">
    <source>
        <dbReference type="HAMAP-Rule" id="MF_01209"/>
    </source>
</evidence>
<dbReference type="GO" id="GO:0006207">
    <property type="term" value="P:'de novo' pyrimidine nucleobase biosynthetic process"/>
    <property type="evidence" value="ECO:0007669"/>
    <property type="project" value="InterPro"/>
</dbReference>
<comment type="catalytic activity">
    <reaction evidence="10 11">
        <text>L-glutamine + H2O = L-glutamate + NH4(+)</text>
        <dbReference type="Rhea" id="RHEA:15889"/>
        <dbReference type="ChEBI" id="CHEBI:15377"/>
        <dbReference type="ChEBI" id="CHEBI:28938"/>
        <dbReference type="ChEBI" id="CHEBI:29985"/>
        <dbReference type="ChEBI" id="CHEBI:58359"/>
    </reaction>
</comment>
<dbReference type="InterPro" id="IPR017926">
    <property type="entry name" value="GATASE"/>
</dbReference>
<dbReference type="EMBL" id="CP016908">
    <property type="protein sequence ID" value="APS00172.1"/>
    <property type="molecule type" value="Genomic_DNA"/>
</dbReference>
<keyword evidence="11" id="KW-0055">Arginine biosynthesis</keyword>
<evidence type="ECO:0000256" key="3">
    <source>
        <dbReference type="ARBA" id="ARBA00007800"/>
    </source>
</evidence>
<feature type="binding site" evidence="11">
    <location>
        <position position="311"/>
    </location>
    <ligand>
        <name>L-glutamine</name>
        <dbReference type="ChEBI" id="CHEBI:58359"/>
    </ligand>
</feature>
<dbReference type="PRINTS" id="PR00099">
    <property type="entry name" value="CPSGATASE"/>
</dbReference>
<comment type="pathway">
    <text evidence="2 11">Amino-acid biosynthesis; L-arginine biosynthesis; carbamoyl phosphate from bicarbonate: step 1/1.</text>
</comment>
<feature type="active site" description="Nucleophile" evidence="11">
    <location>
        <position position="266"/>
    </location>
</feature>
<keyword evidence="11" id="KW-0028">Amino-acid biosynthesis</keyword>
<dbReference type="GO" id="GO:0044205">
    <property type="term" value="P:'de novo' UMP biosynthetic process"/>
    <property type="evidence" value="ECO:0007669"/>
    <property type="project" value="UniProtKB-UniRule"/>
</dbReference>
<dbReference type="UniPathway" id="UPA00070">
    <property type="reaction ID" value="UER00115"/>
</dbReference>
<feature type="binding site" evidence="11">
    <location>
        <position position="310"/>
    </location>
    <ligand>
        <name>L-glutamine</name>
        <dbReference type="ChEBI" id="CHEBI:58359"/>
    </ligand>
</feature>
<evidence type="ECO:0000256" key="9">
    <source>
        <dbReference type="ARBA" id="ARBA00048816"/>
    </source>
</evidence>
<evidence type="ECO:0000256" key="6">
    <source>
        <dbReference type="ARBA" id="ARBA00022840"/>
    </source>
</evidence>
<dbReference type="GO" id="GO:0006541">
    <property type="term" value="P:glutamine metabolic process"/>
    <property type="evidence" value="ECO:0007669"/>
    <property type="project" value="InterPro"/>
</dbReference>
<dbReference type="PRINTS" id="PR00096">
    <property type="entry name" value="GATASE"/>
</dbReference>
<evidence type="ECO:0000256" key="7">
    <source>
        <dbReference type="ARBA" id="ARBA00022962"/>
    </source>
</evidence>
<dbReference type="SMART" id="SM01097">
    <property type="entry name" value="CPSase_sm_chain"/>
    <property type="match status" value="1"/>
</dbReference>
<dbReference type="PROSITE" id="PS51273">
    <property type="entry name" value="GATASE_TYPE_1"/>
    <property type="match status" value="1"/>
</dbReference>
<evidence type="ECO:0000313" key="14">
    <source>
        <dbReference type="Proteomes" id="UP000185544"/>
    </source>
</evidence>
<evidence type="ECO:0000313" key="13">
    <source>
        <dbReference type="EMBL" id="APS00172.1"/>
    </source>
</evidence>
<dbReference type="SUPFAM" id="SSF52021">
    <property type="entry name" value="Carbamoyl phosphate synthetase, small subunit N-terminal domain"/>
    <property type="match status" value="1"/>
</dbReference>
<keyword evidence="14" id="KW-1185">Reference proteome</keyword>
<dbReference type="HAMAP" id="MF_01209">
    <property type="entry name" value="CPSase_S_chain"/>
    <property type="match status" value="1"/>
</dbReference>
<dbReference type="Pfam" id="PF00988">
    <property type="entry name" value="CPSase_sm_chain"/>
    <property type="match status" value="1"/>
</dbReference>
<dbReference type="PANTHER" id="PTHR43418">
    <property type="entry name" value="MULTIFUNCTIONAL TRYPTOPHAN BIOSYNTHESIS PROTEIN-RELATED"/>
    <property type="match status" value="1"/>
</dbReference>
<dbReference type="FunFam" id="3.50.30.20:FF:000001">
    <property type="entry name" value="Carbamoyl-phosphate synthase small chain"/>
    <property type="match status" value="1"/>
</dbReference>